<gene>
    <name evidence="2" type="ORF">DFR74_1154</name>
</gene>
<evidence type="ECO:0000256" key="1">
    <source>
        <dbReference type="SAM" id="MobiDB-lite"/>
    </source>
</evidence>
<feature type="region of interest" description="Disordered" evidence="1">
    <location>
        <begin position="1"/>
        <end position="20"/>
    </location>
</feature>
<comment type="caution">
    <text evidence="2">The sequence shown here is derived from an EMBL/GenBank/DDBJ whole genome shotgun (WGS) entry which is preliminary data.</text>
</comment>
<evidence type="ECO:0000313" key="2">
    <source>
        <dbReference type="EMBL" id="RBO85156.1"/>
    </source>
</evidence>
<name>A0A366D5B1_9NOCA</name>
<sequence>MNRSDTRPHRRRTIDVTGQPDSVESPYSVVQWHWQTYTLQRQPYTVVALASGVRAEPSARIIARAAVDVVVDVGGAVDFLRSPDRLVEIARVVVGMFGAYASDSTPFWDFIIQRDPTRAPDIELLVVTATIDGTVCLAWAGRWRAVVLTRSDHVHELDLTARPPHAYAATLSQVEDADSGLIHRDPAREGDQPALLAVLNAVAAEVLPTAAIGYALRWAPDTDTAAAWLRRWARRLTPTTSPPATHAIDAMAVVLSFP</sequence>
<dbReference type="Proteomes" id="UP000252586">
    <property type="component" value="Unassembled WGS sequence"/>
</dbReference>
<dbReference type="STRING" id="1210090.GCA_001613185_03192"/>
<keyword evidence="3" id="KW-1185">Reference proteome</keyword>
<evidence type="ECO:0000313" key="3">
    <source>
        <dbReference type="Proteomes" id="UP000252586"/>
    </source>
</evidence>
<dbReference type="AlphaFoldDB" id="A0A366D5B1"/>
<proteinExistence type="predicted"/>
<protein>
    <recommendedName>
        <fullName evidence="4">Protein phosphatase 2C-like protein</fullName>
    </recommendedName>
</protein>
<evidence type="ECO:0008006" key="4">
    <source>
        <dbReference type="Google" id="ProtNLM"/>
    </source>
</evidence>
<organism evidence="2 3">
    <name type="scientific">Nocardia puris</name>
    <dbReference type="NCBI Taxonomy" id="208602"/>
    <lineage>
        <taxon>Bacteria</taxon>
        <taxon>Bacillati</taxon>
        <taxon>Actinomycetota</taxon>
        <taxon>Actinomycetes</taxon>
        <taxon>Mycobacteriales</taxon>
        <taxon>Nocardiaceae</taxon>
        <taxon>Nocardia</taxon>
    </lineage>
</organism>
<reference evidence="2 3" key="1">
    <citation type="submission" date="2018-06" db="EMBL/GenBank/DDBJ databases">
        <title>Genomic Encyclopedia of Type Strains, Phase IV (KMG-IV): sequencing the most valuable type-strain genomes for metagenomic binning, comparative biology and taxonomic classification.</title>
        <authorList>
            <person name="Goeker M."/>
        </authorList>
    </citation>
    <scope>NUCLEOTIDE SEQUENCE [LARGE SCALE GENOMIC DNA]</scope>
    <source>
        <strain evidence="2 3">DSM 44599</strain>
    </source>
</reference>
<accession>A0A366D5B1</accession>
<dbReference type="EMBL" id="QNRE01000015">
    <property type="protein sequence ID" value="RBO85156.1"/>
    <property type="molecule type" value="Genomic_DNA"/>
</dbReference>